<dbReference type="EMBL" id="CP001349">
    <property type="protein sequence ID" value="ACL58490.1"/>
    <property type="molecule type" value="Genomic_DNA"/>
</dbReference>
<proteinExistence type="predicted"/>
<dbReference type="KEGG" id="mno:Mnod_3581"/>
<evidence type="ECO:0000313" key="1">
    <source>
        <dbReference type="EMBL" id="ACL58490.1"/>
    </source>
</evidence>
<keyword evidence="2" id="KW-1185">Reference proteome</keyword>
<name>B8INX4_METNO</name>
<dbReference type="HOGENOM" id="CLU_2423555_0_0_5"/>
<dbReference type="AlphaFoldDB" id="B8INX4"/>
<dbReference type="OrthoDB" id="10005771at2"/>
<sequence>MTGSVISLSTGRPIDARFLPAFASLEAQRRAAVAAESVSALLVVATDLVRIDALLAFADPVLADQVREVLRHAAGVIIPELDAAVAQARRA</sequence>
<protein>
    <submittedName>
        <fullName evidence="1">Uncharacterized protein</fullName>
    </submittedName>
</protein>
<organism evidence="1 2">
    <name type="scientific">Methylobacterium nodulans (strain LMG 21967 / CNCM I-2342 / ORS 2060)</name>
    <dbReference type="NCBI Taxonomy" id="460265"/>
    <lineage>
        <taxon>Bacteria</taxon>
        <taxon>Pseudomonadati</taxon>
        <taxon>Pseudomonadota</taxon>
        <taxon>Alphaproteobacteria</taxon>
        <taxon>Hyphomicrobiales</taxon>
        <taxon>Methylobacteriaceae</taxon>
        <taxon>Methylobacterium</taxon>
    </lineage>
</organism>
<gene>
    <name evidence="1" type="ordered locus">Mnod_3581</name>
</gene>
<dbReference type="STRING" id="460265.Mnod_3581"/>
<dbReference type="Proteomes" id="UP000008207">
    <property type="component" value="Chromosome"/>
</dbReference>
<evidence type="ECO:0000313" key="2">
    <source>
        <dbReference type="Proteomes" id="UP000008207"/>
    </source>
</evidence>
<dbReference type="RefSeq" id="WP_015930147.1">
    <property type="nucleotide sequence ID" value="NC_011894.1"/>
</dbReference>
<accession>B8INX4</accession>
<reference evidence="1 2" key="1">
    <citation type="submission" date="2009-01" db="EMBL/GenBank/DDBJ databases">
        <title>Complete sequence of chromosome of Methylobacterium nodulans ORS 2060.</title>
        <authorList>
            <consortium name="US DOE Joint Genome Institute"/>
            <person name="Lucas S."/>
            <person name="Copeland A."/>
            <person name="Lapidus A."/>
            <person name="Glavina del Rio T."/>
            <person name="Dalin E."/>
            <person name="Tice H."/>
            <person name="Bruce D."/>
            <person name="Goodwin L."/>
            <person name="Pitluck S."/>
            <person name="Sims D."/>
            <person name="Brettin T."/>
            <person name="Detter J.C."/>
            <person name="Han C."/>
            <person name="Larimer F."/>
            <person name="Land M."/>
            <person name="Hauser L."/>
            <person name="Kyrpides N."/>
            <person name="Ivanova N."/>
            <person name="Marx C.J."/>
            <person name="Richardson P."/>
        </authorList>
    </citation>
    <scope>NUCLEOTIDE SEQUENCE [LARGE SCALE GENOMIC DNA]</scope>
    <source>
        <strain evidence="2">LMG 21967 / CNCM I-2342 / ORS 2060</strain>
    </source>
</reference>